<organism evidence="2 3">
    <name type="scientific">Volvox reticuliferus</name>
    <dbReference type="NCBI Taxonomy" id="1737510"/>
    <lineage>
        <taxon>Eukaryota</taxon>
        <taxon>Viridiplantae</taxon>
        <taxon>Chlorophyta</taxon>
        <taxon>core chlorophytes</taxon>
        <taxon>Chlorophyceae</taxon>
        <taxon>CS clade</taxon>
        <taxon>Chlamydomonadales</taxon>
        <taxon>Volvocaceae</taxon>
        <taxon>Volvox</taxon>
    </lineage>
</organism>
<feature type="region of interest" description="Disordered" evidence="1">
    <location>
        <begin position="1"/>
        <end position="98"/>
    </location>
</feature>
<feature type="non-terminal residue" evidence="2">
    <location>
        <position position="327"/>
    </location>
</feature>
<feature type="compositionally biased region" description="Low complexity" evidence="1">
    <location>
        <begin position="54"/>
        <end position="81"/>
    </location>
</feature>
<protein>
    <submittedName>
        <fullName evidence="2">Uncharacterized protein</fullName>
    </submittedName>
</protein>
<evidence type="ECO:0000313" key="2">
    <source>
        <dbReference type="EMBL" id="GIL84677.1"/>
    </source>
</evidence>
<accession>A0A8J4CMC2</accession>
<dbReference type="AlphaFoldDB" id="A0A8J4CMC2"/>
<gene>
    <name evidence="2" type="ORF">Vretifemale_13308</name>
</gene>
<feature type="compositionally biased region" description="Low complexity" evidence="1">
    <location>
        <begin position="21"/>
        <end position="32"/>
    </location>
</feature>
<evidence type="ECO:0000256" key="1">
    <source>
        <dbReference type="SAM" id="MobiDB-lite"/>
    </source>
</evidence>
<sequence length="327" mass="32279">MYQKSESHAGTDVEAASHRPGGSVSSFSDFGGAPASLASSGLKPTRQPSSVSGAPAAAGATAAMPLPAAAAAAAAPVPESPAQHDGSRAAGGSDTSSEVEFADAAEYDDYDGDGDCASGGDEYGADDQQERLRELTLEQEVPLLAVALTSAAVRVQYSADRLAVGLRMHALRIDNELMGSALGSQFAVLAVSSTLSTSAPAASAAVEVAEVPRMIAAAGAAYGESSAGVANVVGGSSAAGFSGGGGGGGGDVGDVGGGKEEGSPLVRLEFTSFSSTSSKYKGLDTEISLQLAGLALTCHRPIVAALMGLGTDMAYASSLLAMEKRNA</sequence>
<reference evidence="2" key="1">
    <citation type="journal article" date="2021" name="Proc. Natl. Acad. Sci. U.S.A.">
        <title>Three genomes in the algal genus Volvox reveal the fate of a haploid sex-determining region after a transition to homothallism.</title>
        <authorList>
            <person name="Yamamoto K."/>
            <person name="Hamaji T."/>
            <person name="Kawai-Toyooka H."/>
            <person name="Matsuzaki R."/>
            <person name="Takahashi F."/>
            <person name="Nishimura Y."/>
            <person name="Kawachi M."/>
            <person name="Noguchi H."/>
            <person name="Minakuchi Y."/>
            <person name="Umen J.G."/>
            <person name="Toyoda A."/>
            <person name="Nozaki H."/>
        </authorList>
    </citation>
    <scope>NUCLEOTIDE SEQUENCE</scope>
    <source>
        <strain evidence="2">NIES-3786</strain>
    </source>
</reference>
<evidence type="ECO:0000313" key="3">
    <source>
        <dbReference type="Proteomes" id="UP000747110"/>
    </source>
</evidence>
<proteinExistence type="predicted"/>
<name>A0A8J4CMC2_9CHLO</name>
<comment type="caution">
    <text evidence="2">The sequence shown here is derived from an EMBL/GenBank/DDBJ whole genome shotgun (WGS) entry which is preliminary data.</text>
</comment>
<feature type="compositionally biased region" description="Basic and acidic residues" evidence="1">
    <location>
        <begin position="1"/>
        <end position="17"/>
    </location>
</feature>
<keyword evidence="3" id="KW-1185">Reference proteome</keyword>
<dbReference type="EMBL" id="BNCP01000030">
    <property type="protein sequence ID" value="GIL84677.1"/>
    <property type="molecule type" value="Genomic_DNA"/>
</dbReference>
<dbReference type="Proteomes" id="UP000747110">
    <property type="component" value="Unassembled WGS sequence"/>
</dbReference>